<reference evidence="2" key="3">
    <citation type="submission" date="2025-08" db="UniProtKB">
        <authorList>
            <consortium name="RefSeq"/>
        </authorList>
    </citation>
    <scope>IDENTIFICATION</scope>
    <source>
        <strain evidence="2">NI907</strain>
    </source>
</reference>
<reference evidence="2" key="2">
    <citation type="submission" date="2019-10" db="EMBL/GenBank/DDBJ databases">
        <authorList>
            <consortium name="NCBI Genome Project"/>
        </authorList>
    </citation>
    <scope>NUCLEOTIDE SEQUENCE</scope>
    <source>
        <strain evidence="2">NI907</strain>
    </source>
</reference>
<reference evidence="2" key="1">
    <citation type="journal article" date="2019" name="Mol. Biol. Evol.">
        <title>Blast fungal genomes show frequent chromosomal changes, gene gains and losses, and effector gene turnover.</title>
        <authorList>
            <person name="Gomez Luciano L.B."/>
            <person name="Jason Tsai I."/>
            <person name="Chuma I."/>
            <person name="Tosa Y."/>
            <person name="Chen Y.H."/>
            <person name="Li J.Y."/>
            <person name="Li M.Y."/>
            <person name="Jade Lu M.Y."/>
            <person name="Nakayashiki H."/>
            <person name="Li W.H."/>
        </authorList>
    </citation>
    <scope>NUCLEOTIDE SEQUENCE</scope>
    <source>
        <strain evidence="2">NI907</strain>
    </source>
</reference>
<accession>A0A6P8B0H0</accession>
<evidence type="ECO:0000313" key="1">
    <source>
        <dbReference type="Proteomes" id="UP000515153"/>
    </source>
</evidence>
<dbReference type="KEGG" id="pgri:PgNI_07481"/>
<name>A0A6P8B0H0_PYRGI</name>
<dbReference type="AlphaFoldDB" id="A0A6P8B0H0"/>
<organism evidence="1 2">
    <name type="scientific">Pyricularia grisea</name>
    <name type="common">Crabgrass-specific blast fungus</name>
    <name type="synonym">Magnaporthe grisea</name>
    <dbReference type="NCBI Taxonomy" id="148305"/>
    <lineage>
        <taxon>Eukaryota</taxon>
        <taxon>Fungi</taxon>
        <taxon>Dikarya</taxon>
        <taxon>Ascomycota</taxon>
        <taxon>Pezizomycotina</taxon>
        <taxon>Sordariomycetes</taxon>
        <taxon>Sordariomycetidae</taxon>
        <taxon>Magnaporthales</taxon>
        <taxon>Pyriculariaceae</taxon>
        <taxon>Pyricularia</taxon>
    </lineage>
</organism>
<dbReference type="RefSeq" id="XP_030980642.1">
    <property type="nucleotide sequence ID" value="XM_031127493.1"/>
</dbReference>
<proteinExistence type="predicted"/>
<evidence type="ECO:0000313" key="2">
    <source>
        <dbReference type="RefSeq" id="XP_030980642.1"/>
    </source>
</evidence>
<protein>
    <submittedName>
        <fullName evidence="2">Uncharacterized protein</fullName>
    </submittedName>
</protein>
<keyword evidence="1" id="KW-1185">Reference proteome</keyword>
<sequence length="88" mass="9736">MVYMRLVSVTLHRRGSRLEAANPTNRHQRQCGRRVEVTGLPAAAPLVCPSLTPILSQLSTCQYGLRGMKFQAVAKRQHTPLDVTALNP</sequence>
<gene>
    <name evidence="2" type="ORF">PgNI_07481</name>
</gene>
<dbReference type="GeneID" id="41962402"/>
<dbReference type="Proteomes" id="UP000515153">
    <property type="component" value="Unplaced"/>
</dbReference>